<feature type="region of interest" description="Disordered" evidence="1">
    <location>
        <begin position="912"/>
        <end position="960"/>
    </location>
</feature>
<feature type="region of interest" description="Disordered" evidence="1">
    <location>
        <begin position="823"/>
        <end position="858"/>
    </location>
</feature>
<gene>
    <name evidence="5" type="ORF">B0T21DRAFT_368516</name>
</gene>
<dbReference type="EMBL" id="JAUKTV010000007">
    <property type="protein sequence ID" value="KAK0735783.1"/>
    <property type="molecule type" value="Genomic_DNA"/>
</dbReference>
<feature type="transmembrane region" description="Helical" evidence="2">
    <location>
        <begin position="388"/>
        <end position="405"/>
    </location>
</feature>
<feature type="compositionally biased region" description="Low complexity" evidence="1">
    <location>
        <begin position="287"/>
        <end position="302"/>
    </location>
</feature>
<dbReference type="InterPro" id="IPR056336">
    <property type="entry name" value="YVC1_C"/>
</dbReference>
<dbReference type="PANTHER" id="PTHR35859:SF4">
    <property type="entry name" value="MEMBRANE CHANNEL PROTEIN, PUTATIVE (AFU_ORTHOLOGUE AFUA_6G11300)-RELATED"/>
    <property type="match status" value="1"/>
</dbReference>
<feature type="region of interest" description="Disordered" evidence="1">
    <location>
        <begin position="875"/>
        <end position="894"/>
    </location>
</feature>
<feature type="transmembrane region" description="Helical" evidence="2">
    <location>
        <begin position="412"/>
        <end position="433"/>
    </location>
</feature>
<accession>A0AA40EHC1</accession>
<reference evidence="5" key="1">
    <citation type="submission" date="2023-06" db="EMBL/GenBank/DDBJ databases">
        <title>Genome-scale phylogeny and comparative genomics of the fungal order Sordariales.</title>
        <authorList>
            <consortium name="Lawrence Berkeley National Laboratory"/>
            <person name="Hensen N."/>
            <person name="Bonometti L."/>
            <person name="Westerberg I."/>
            <person name="Brannstrom I.O."/>
            <person name="Guillou S."/>
            <person name="Cros-Aarteil S."/>
            <person name="Calhoun S."/>
            <person name="Haridas S."/>
            <person name="Kuo A."/>
            <person name="Mondo S."/>
            <person name="Pangilinan J."/>
            <person name="Riley R."/>
            <person name="Labutti K."/>
            <person name="Andreopoulos B."/>
            <person name="Lipzen A."/>
            <person name="Chen C."/>
            <person name="Yanf M."/>
            <person name="Daum C."/>
            <person name="Ng V."/>
            <person name="Clum A."/>
            <person name="Steindorff A."/>
            <person name="Ohm R."/>
            <person name="Martin F."/>
            <person name="Silar P."/>
            <person name="Natvig D."/>
            <person name="Lalanne C."/>
            <person name="Gautier V."/>
            <person name="Ament-Velasquez S.L."/>
            <person name="Kruys A."/>
            <person name="Hutchinson M.I."/>
            <person name="Powell A.J."/>
            <person name="Barry K."/>
            <person name="Miller A.N."/>
            <person name="Grigoriev I.V."/>
            <person name="Debuchy R."/>
            <person name="Gladieux P."/>
            <person name="Thoren M.H."/>
            <person name="Johannesson H."/>
        </authorList>
    </citation>
    <scope>NUCLEOTIDE SEQUENCE</scope>
    <source>
        <strain evidence="5">CBS 540.89</strain>
    </source>
</reference>
<feature type="region of interest" description="Disordered" evidence="1">
    <location>
        <begin position="986"/>
        <end position="1025"/>
    </location>
</feature>
<dbReference type="InterPro" id="IPR052971">
    <property type="entry name" value="TRP_calcium_channel"/>
</dbReference>
<sequence length="1277" mass="142486">MLSALLRPFGRGENSQDEGHRPDIEQRFAPPNRLHRASVASLGEYRQHRHAAADFTEADDDDEEEESHHGHGHGQSSRYPAAGAQTEEDEDGQSHSIGLPLFSAGHLDSLPIYSMTHAIRIIVQARTETTLTWDQLRSPQVSQFLIKPMQQQIRAQHFSRGTLYALMANCLQFEKEGQLYPGNAGTSSTRAKVCELLAVKLLKEYTTRELIDALSYDFYPLQGIPGPQGPLPQSPRSSPATMRTSTLEVAIRASAKHFLSHPLVVMQLEAIWNGAISFHSTEDQLRRQGSSSSAVGSNQSRRQSTVRTPLLSGQQQQAKEDHGRALAHVSGRRFVALYDPRTASLFKLSRLRVPRYRQILSTCSLAILIGLFLAVLSQRSSRITSLELIFWFWSAGFMLDEIVGFNEQGLSLYIMSFWNIFDLGILLLLIVYYCMRIYSVFLLDPHKWNENAYDVLAANAVLLLPRIFSILDHYRYFSQLLIAFRLMAVDLAAVFVLILVCCSGFFVFFTLSKNTNDPYVLAYKIFQILMGFTPAAWEVWDSYTWMGKALMALFLIICHFVIVTILITVLTNSFMSIASNANEEHQFLFAINTISMVKNDTLFSYIAPANIFAWALMPLRYFMSLKQFVWLNRAVIKATHFPLLFCIFFYEKYFLAPYIYEATDLVDNPGRGRPHALSLGDPSTRSAFFSPSVRVREESVLGYQKDRALEEVFRRAPDTATLRTQRRNERRKTQNAIRTWMDQNDGGFRSPQNYSTIDSRITNDWRRRLSMNRERPSRFPRQYSDLRSAASDPADFVSDAPYPMAPEYYHDGVHRRDYAPEMKENTDADGDDELVTNDEDEEDNVTNNMDDGHGNGGEAIEEDYFTTPVASRFTNEELPSTDSPRIGQSRRNALHTRTLSTNTILYVPEENHQPYSSSSASMDRSPQLPSRRHTPVMTPISGGGRRSPRRSLYMTSSRPRPIVQPRDMARTAPTRSGLTLDIPARRPATQHQHHHSTNDLNHHQRRSSSDLNATATVDDEDDNFSGVPSSFATQMAMATAMLSKSAQGDNNRMSRLMLAKMKTLEESLGDVVREMSLLRNSVPNTAHNSDDGGVGGSGINFRKKTPLKMMVGPAGSSEPSSTSAPGAGEGIMSSGIAAGRERLGLKRTKTAAGAASPRRIQMRKSIGTGGTGSWMRSPVSNKSGSGSGAGTVVGTGLGIENEPTEDKGKQKEERAQQSPNTLPQRPPPPRVEDDADYVDDDDDDHDGGQLQGKMSPESGFGAFARRKLGLGGGTGSL</sequence>
<dbReference type="Pfam" id="PF23317">
    <property type="entry name" value="YVC1_C"/>
    <property type="match status" value="1"/>
</dbReference>
<feature type="compositionally biased region" description="Acidic residues" evidence="1">
    <location>
        <begin position="827"/>
        <end position="844"/>
    </location>
</feature>
<dbReference type="PANTHER" id="PTHR35859">
    <property type="entry name" value="NONSELECTIVE CATION CHANNEL PROTEIN"/>
    <property type="match status" value="1"/>
</dbReference>
<dbReference type="Proteomes" id="UP001172159">
    <property type="component" value="Unassembled WGS sequence"/>
</dbReference>
<dbReference type="InterPro" id="IPR056337">
    <property type="entry name" value="LHD_YVC1"/>
</dbReference>
<feature type="compositionally biased region" description="Basic and acidic residues" evidence="1">
    <location>
        <begin position="1204"/>
        <end position="1215"/>
    </location>
</feature>
<feature type="transmembrane region" description="Helical" evidence="2">
    <location>
        <begin position="602"/>
        <end position="622"/>
    </location>
</feature>
<feature type="region of interest" description="Disordered" evidence="1">
    <location>
        <begin position="287"/>
        <end position="317"/>
    </location>
</feature>
<evidence type="ECO:0000259" key="3">
    <source>
        <dbReference type="Pfam" id="PF23190"/>
    </source>
</evidence>
<keyword evidence="2" id="KW-0812">Transmembrane</keyword>
<evidence type="ECO:0008006" key="7">
    <source>
        <dbReference type="Google" id="ProtNLM"/>
    </source>
</evidence>
<dbReference type="Pfam" id="PF23190">
    <property type="entry name" value="LHD_TRPY1"/>
    <property type="match status" value="1"/>
</dbReference>
<evidence type="ECO:0000313" key="5">
    <source>
        <dbReference type="EMBL" id="KAK0735783.1"/>
    </source>
</evidence>
<feature type="transmembrane region" description="Helical" evidence="2">
    <location>
        <begin position="483"/>
        <end position="509"/>
    </location>
</feature>
<feature type="transmembrane region" description="Helical" evidence="2">
    <location>
        <begin position="359"/>
        <end position="376"/>
    </location>
</feature>
<feature type="region of interest" description="Disordered" evidence="1">
    <location>
        <begin position="225"/>
        <end position="244"/>
    </location>
</feature>
<comment type="caution">
    <text evidence="5">The sequence shown here is derived from an EMBL/GenBank/DDBJ whole genome shotgun (WGS) entry which is preliminary data.</text>
</comment>
<feature type="compositionally biased region" description="Polar residues" evidence="1">
    <location>
        <begin position="913"/>
        <end position="928"/>
    </location>
</feature>
<keyword evidence="6" id="KW-1185">Reference proteome</keyword>
<keyword evidence="2" id="KW-0472">Membrane</keyword>
<evidence type="ECO:0000256" key="2">
    <source>
        <dbReference type="SAM" id="Phobius"/>
    </source>
</evidence>
<feature type="compositionally biased region" description="Acidic residues" evidence="1">
    <location>
        <begin position="1233"/>
        <end position="1245"/>
    </location>
</feature>
<feature type="domain" description="Calcium channel YVC1-like C-terminal transmembrane" evidence="4">
    <location>
        <begin position="364"/>
        <end position="667"/>
    </location>
</feature>
<evidence type="ECO:0000256" key="1">
    <source>
        <dbReference type="SAM" id="MobiDB-lite"/>
    </source>
</evidence>
<feature type="transmembrane region" description="Helical" evidence="2">
    <location>
        <begin position="521"/>
        <end position="540"/>
    </location>
</feature>
<evidence type="ECO:0000259" key="4">
    <source>
        <dbReference type="Pfam" id="PF23317"/>
    </source>
</evidence>
<feature type="compositionally biased region" description="Acidic residues" evidence="1">
    <location>
        <begin position="56"/>
        <end position="65"/>
    </location>
</feature>
<keyword evidence="2" id="KW-1133">Transmembrane helix</keyword>
<evidence type="ECO:0000313" key="6">
    <source>
        <dbReference type="Proteomes" id="UP001172159"/>
    </source>
</evidence>
<feature type="transmembrane region" description="Helical" evidence="2">
    <location>
        <begin position="453"/>
        <end position="471"/>
    </location>
</feature>
<feature type="domain" description="YVC1 N-terminal linker helical" evidence="3">
    <location>
        <begin position="118"/>
        <end position="282"/>
    </location>
</feature>
<feature type="compositionally biased region" description="Basic and acidic residues" evidence="1">
    <location>
        <begin position="17"/>
        <end position="26"/>
    </location>
</feature>
<organism evidence="5 6">
    <name type="scientific">Apiosordaria backusii</name>
    <dbReference type="NCBI Taxonomy" id="314023"/>
    <lineage>
        <taxon>Eukaryota</taxon>
        <taxon>Fungi</taxon>
        <taxon>Dikarya</taxon>
        <taxon>Ascomycota</taxon>
        <taxon>Pezizomycotina</taxon>
        <taxon>Sordariomycetes</taxon>
        <taxon>Sordariomycetidae</taxon>
        <taxon>Sordariales</taxon>
        <taxon>Lasiosphaeriaceae</taxon>
        <taxon>Apiosordaria</taxon>
    </lineage>
</organism>
<feature type="region of interest" description="Disordered" evidence="1">
    <location>
        <begin position="1"/>
        <end position="97"/>
    </location>
</feature>
<proteinExistence type="predicted"/>
<feature type="compositionally biased region" description="Gly residues" evidence="1">
    <location>
        <begin position="1185"/>
        <end position="1197"/>
    </location>
</feature>
<name>A0AA40EHC1_9PEZI</name>
<feature type="region of interest" description="Disordered" evidence="1">
    <location>
        <begin position="1109"/>
        <end position="1277"/>
    </location>
</feature>
<dbReference type="AlphaFoldDB" id="A0AA40EHC1"/>
<feature type="transmembrane region" description="Helical" evidence="2">
    <location>
        <begin position="552"/>
        <end position="570"/>
    </location>
</feature>
<feature type="compositionally biased region" description="Polar residues" evidence="1">
    <location>
        <begin position="303"/>
        <end position="317"/>
    </location>
</feature>
<protein>
    <recommendedName>
        <fullName evidence="7">Ion transport domain-containing protein</fullName>
    </recommendedName>
</protein>